<dbReference type="EMBL" id="MOPA01000009">
    <property type="protein sequence ID" value="KAK1531680.1"/>
    <property type="molecule type" value="Genomic_DNA"/>
</dbReference>
<name>A0ABQ9SBC4_9PEZI</name>
<evidence type="ECO:0000256" key="1">
    <source>
        <dbReference type="SAM" id="SignalP"/>
    </source>
</evidence>
<feature type="signal peptide" evidence="1">
    <location>
        <begin position="1"/>
        <end position="18"/>
    </location>
</feature>
<reference evidence="2 3" key="1">
    <citation type="submission" date="2016-10" db="EMBL/GenBank/DDBJ databases">
        <title>The genome sequence of Colletotrichum fioriniae PJ7.</title>
        <authorList>
            <person name="Baroncelli R."/>
        </authorList>
    </citation>
    <scope>NUCLEOTIDE SEQUENCE [LARGE SCALE GENOMIC DNA]</scope>
    <source>
        <strain evidence="2 3">IMI 384185</strain>
    </source>
</reference>
<evidence type="ECO:0000313" key="3">
    <source>
        <dbReference type="Proteomes" id="UP001241169"/>
    </source>
</evidence>
<comment type="caution">
    <text evidence="2">The sequence shown here is derived from an EMBL/GenBank/DDBJ whole genome shotgun (WGS) entry which is preliminary data.</text>
</comment>
<gene>
    <name evidence="2" type="ORF">CPAR01_11329</name>
</gene>
<feature type="chain" id="PRO_5045207690" evidence="1">
    <location>
        <begin position="19"/>
        <end position="185"/>
    </location>
</feature>
<protein>
    <submittedName>
        <fullName evidence="2">Uncharacterized protein</fullName>
    </submittedName>
</protein>
<keyword evidence="3" id="KW-1185">Reference proteome</keyword>
<dbReference type="RefSeq" id="XP_060345936.1">
    <property type="nucleotide sequence ID" value="XM_060495588.1"/>
</dbReference>
<evidence type="ECO:0000313" key="2">
    <source>
        <dbReference type="EMBL" id="KAK1531680.1"/>
    </source>
</evidence>
<organism evidence="2 3">
    <name type="scientific">Colletotrichum paranaense</name>
    <dbReference type="NCBI Taxonomy" id="1914294"/>
    <lineage>
        <taxon>Eukaryota</taxon>
        <taxon>Fungi</taxon>
        <taxon>Dikarya</taxon>
        <taxon>Ascomycota</taxon>
        <taxon>Pezizomycotina</taxon>
        <taxon>Sordariomycetes</taxon>
        <taxon>Hypocreomycetidae</taxon>
        <taxon>Glomerellales</taxon>
        <taxon>Glomerellaceae</taxon>
        <taxon>Colletotrichum</taxon>
        <taxon>Colletotrichum acutatum species complex</taxon>
    </lineage>
</organism>
<proteinExistence type="predicted"/>
<sequence>MKPSVVFSVLALALASRACDTYKYCHCTNADGTPNSDATFTVCGNDPFIYDNGYAECNHYDNYFWVVKAINNCDFRKACNKNGAPGYSSCRAKVGVFKVKDGTRSSIAGWRVMLYDSAAKNHTIIPKSPRNTQLCDLHIYPIILKKLTRNSYRVNEHGFHTLFALLFTQDLSSVPIHLDAILFIH</sequence>
<dbReference type="GeneID" id="85379487"/>
<dbReference type="Proteomes" id="UP001241169">
    <property type="component" value="Unassembled WGS sequence"/>
</dbReference>
<keyword evidence="1" id="KW-0732">Signal</keyword>
<accession>A0ABQ9SBC4</accession>